<name>A0A510Y2I0_9GAMM</name>
<dbReference type="EMBL" id="BJUM01000079">
    <property type="protein sequence ID" value="GEK57061.1"/>
    <property type="molecule type" value="Genomic_DNA"/>
</dbReference>
<organism evidence="1 2">
    <name type="scientific">Pseudoalteromonas espejiana</name>
    <dbReference type="NCBI Taxonomy" id="28107"/>
    <lineage>
        <taxon>Bacteria</taxon>
        <taxon>Pseudomonadati</taxon>
        <taxon>Pseudomonadota</taxon>
        <taxon>Gammaproteobacteria</taxon>
        <taxon>Alteromonadales</taxon>
        <taxon>Pseudoalteromonadaceae</taxon>
        <taxon>Pseudoalteromonas</taxon>
    </lineage>
</organism>
<protein>
    <submittedName>
        <fullName evidence="1">Uncharacterized protein</fullName>
    </submittedName>
</protein>
<dbReference type="Proteomes" id="UP000321419">
    <property type="component" value="Unassembled WGS sequence"/>
</dbReference>
<dbReference type="RefSeq" id="WP_164504439.1">
    <property type="nucleotide sequence ID" value="NZ_BJUM01000079.1"/>
</dbReference>
<evidence type="ECO:0000313" key="1">
    <source>
        <dbReference type="EMBL" id="GEK57061.1"/>
    </source>
</evidence>
<sequence length="76" mass="8558">MQNIALITLKLELKVSEVVCVKSHLYLRIIATKTNKKETYMQELKRVDIQEVNGGIDPVTAIFLAGVVYGFFTSLN</sequence>
<keyword evidence="2" id="KW-1185">Reference proteome</keyword>
<proteinExistence type="predicted"/>
<accession>A0A510Y2I0</accession>
<dbReference type="AlphaFoldDB" id="A0A510Y2I0"/>
<evidence type="ECO:0000313" key="2">
    <source>
        <dbReference type="Proteomes" id="UP000321419"/>
    </source>
</evidence>
<reference evidence="1 2" key="1">
    <citation type="submission" date="2019-07" db="EMBL/GenBank/DDBJ databases">
        <title>Whole genome shotgun sequence of Pseudoalteromonas espejiana NBRC 102222.</title>
        <authorList>
            <person name="Hosoyama A."/>
            <person name="Uohara A."/>
            <person name="Ohji S."/>
            <person name="Ichikawa N."/>
        </authorList>
    </citation>
    <scope>NUCLEOTIDE SEQUENCE [LARGE SCALE GENOMIC DNA]</scope>
    <source>
        <strain evidence="1 2">NBRC 102222</strain>
    </source>
</reference>
<comment type="caution">
    <text evidence="1">The sequence shown here is derived from an EMBL/GenBank/DDBJ whole genome shotgun (WGS) entry which is preliminary data.</text>
</comment>
<gene>
    <name evidence="1" type="ORF">PES01_39060</name>
</gene>